<reference evidence="2" key="1">
    <citation type="submission" date="2023-10" db="EMBL/GenBank/DDBJ databases">
        <authorList>
            <person name="Hackl T."/>
        </authorList>
    </citation>
    <scope>NUCLEOTIDE SEQUENCE</scope>
</reference>
<evidence type="ECO:0000256" key="1">
    <source>
        <dbReference type="SAM" id="Phobius"/>
    </source>
</evidence>
<keyword evidence="1" id="KW-0812">Transmembrane</keyword>
<dbReference type="Proteomes" id="UP001295740">
    <property type="component" value="Unassembled WGS sequence"/>
</dbReference>
<protein>
    <submittedName>
        <fullName evidence="2">Uu.00g131270.m01.CDS01</fullName>
    </submittedName>
</protein>
<name>A0AAI8VIV8_9PEZI</name>
<accession>A0AAI8VIV8</accession>
<gene>
    <name evidence="2" type="ORF">KHLLAP_LOCUS6201</name>
</gene>
<organism evidence="2 3">
    <name type="scientific">Anthostomella pinea</name>
    <dbReference type="NCBI Taxonomy" id="933095"/>
    <lineage>
        <taxon>Eukaryota</taxon>
        <taxon>Fungi</taxon>
        <taxon>Dikarya</taxon>
        <taxon>Ascomycota</taxon>
        <taxon>Pezizomycotina</taxon>
        <taxon>Sordariomycetes</taxon>
        <taxon>Xylariomycetidae</taxon>
        <taxon>Xylariales</taxon>
        <taxon>Xylariaceae</taxon>
        <taxon>Anthostomella</taxon>
    </lineage>
</organism>
<evidence type="ECO:0000313" key="3">
    <source>
        <dbReference type="Proteomes" id="UP001295740"/>
    </source>
</evidence>
<keyword evidence="1" id="KW-0472">Membrane</keyword>
<keyword evidence="1" id="KW-1133">Transmembrane helix</keyword>
<evidence type="ECO:0000313" key="2">
    <source>
        <dbReference type="EMBL" id="CAJ2505733.1"/>
    </source>
</evidence>
<feature type="transmembrane region" description="Helical" evidence="1">
    <location>
        <begin position="82"/>
        <end position="102"/>
    </location>
</feature>
<keyword evidence="3" id="KW-1185">Reference proteome</keyword>
<comment type="caution">
    <text evidence="2">The sequence shown here is derived from an EMBL/GenBank/DDBJ whole genome shotgun (WGS) entry which is preliminary data.</text>
</comment>
<proteinExistence type="predicted"/>
<dbReference type="EMBL" id="CAUWAG010000007">
    <property type="protein sequence ID" value="CAJ2505733.1"/>
    <property type="molecule type" value="Genomic_DNA"/>
</dbReference>
<feature type="transmembrane region" description="Helical" evidence="1">
    <location>
        <begin position="21"/>
        <end position="41"/>
    </location>
</feature>
<sequence length="178" mass="20459">MPTHNMKGYERLDVWALEYTLQLRFWLIGIFIAAFWFATIYQEPSFQDKVGNRPTQPRAPYQRGQSTAWLRPYLTSQWRKGAAVLIYLAILSLQLLEGYWIVKMDARMLKKFWVIVRPRYTGLGVGLVLRCALWPFLTAFMTVCALATIAAGFLIVFLQLICLFELATQSPGDLTPTS</sequence>
<dbReference type="AlphaFoldDB" id="A0AAI8VIV8"/>